<evidence type="ECO:0000313" key="2">
    <source>
        <dbReference type="EMBL" id="CAB4835618.1"/>
    </source>
</evidence>
<dbReference type="EMBL" id="CAEZYR010000082">
    <property type="protein sequence ID" value="CAB4755693.1"/>
    <property type="molecule type" value="Genomic_DNA"/>
</dbReference>
<organism evidence="2">
    <name type="scientific">freshwater metagenome</name>
    <dbReference type="NCBI Taxonomy" id="449393"/>
    <lineage>
        <taxon>unclassified sequences</taxon>
        <taxon>metagenomes</taxon>
        <taxon>ecological metagenomes</taxon>
    </lineage>
</organism>
<accession>A0A6J7AT94</accession>
<reference evidence="2" key="1">
    <citation type="submission" date="2020-05" db="EMBL/GenBank/DDBJ databases">
        <authorList>
            <person name="Chiriac C."/>
            <person name="Salcher M."/>
            <person name="Ghai R."/>
            <person name="Kavagutti S V."/>
        </authorList>
    </citation>
    <scope>NUCLEOTIDE SEQUENCE</scope>
</reference>
<proteinExistence type="predicted"/>
<protein>
    <submittedName>
        <fullName evidence="2">Unannotated protein</fullName>
    </submittedName>
</protein>
<dbReference type="EMBL" id="CAFABA010000136">
    <property type="protein sequence ID" value="CAB4835618.1"/>
    <property type="molecule type" value="Genomic_DNA"/>
</dbReference>
<name>A0A6J7AT94_9ZZZZ</name>
<gene>
    <name evidence="1" type="ORF">UFOPK2754_02084</name>
    <name evidence="2" type="ORF">UFOPK3139_02544</name>
</gene>
<sequence length="46" mass="5011">MNAQVLTTTRSAWPGLDADVYPSATSVPTSLSESTWFFGHPRVSIQ</sequence>
<evidence type="ECO:0000313" key="1">
    <source>
        <dbReference type="EMBL" id="CAB4755693.1"/>
    </source>
</evidence>
<dbReference type="AlphaFoldDB" id="A0A6J7AT94"/>